<dbReference type="CDD" id="cd00448">
    <property type="entry name" value="YjgF_YER057c_UK114_family"/>
    <property type="match status" value="1"/>
</dbReference>
<dbReference type="Gene3D" id="3.30.1330.40">
    <property type="entry name" value="RutC-like"/>
    <property type="match status" value="1"/>
</dbReference>
<dbReference type="InterPro" id="IPR035959">
    <property type="entry name" value="RutC-like_sf"/>
</dbReference>
<dbReference type="Proteomes" id="UP000769157">
    <property type="component" value="Unassembled WGS sequence"/>
</dbReference>
<dbReference type="GO" id="GO:0005829">
    <property type="term" value="C:cytosol"/>
    <property type="evidence" value="ECO:0007669"/>
    <property type="project" value="TreeGrafter"/>
</dbReference>
<reference evidence="4" key="1">
    <citation type="journal article" date="2021" name="Open Biol.">
        <title>Shared evolutionary footprints suggest mitochondrial oxidative damage underlies multiple complex I losses in fungi.</title>
        <authorList>
            <person name="Schikora-Tamarit M.A."/>
            <person name="Marcet-Houben M."/>
            <person name="Nosek J."/>
            <person name="Gabaldon T."/>
        </authorList>
    </citation>
    <scope>NUCLEOTIDE SEQUENCE</scope>
    <source>
        <strain evidence="4">CBS6075</strain>
    </source>
</reference>
<feature type="chain" id="PRO_5040385546" description="YjgF-like protein" evidence="3">
    <location>
        <begin position="23"/>
        <end position="233"/>
    </location>
</feature>
<proteinExistence type="inferred from homology"/>
<comment type="caution">
    <text evidence="4">The sequence shown here is derived from an EMBL/GenBank/DDBJ whole genome shotgun (WGS) entry which is preliminary data.</text>
</comment>
<evidence type="ECO:0000256" key="1">
    <source>
        <dbReference type="ARBA" id="ARBA00010552"/>
    </source>
</evidence>
<evidence type="ECO:0000313" key="5">
    <source>
        <dbReference type="Proteomes" id="UP000769157"/>
    </source>
</evidence>
<dbReference type="SUPFAM" id="SSF55298">
    <property type="entry name" value="YjgF-like"/>
    <property type="match status" value="1"/>
</dbReference>
<evidence type="ECO:0000256" key="3">
    <source>
        <dbReference type="SAM" id="SignalP"/>
    </source>
</evidence>
<dbReference type="PANTHER" id="PTHR11803:SF58">
    <property type="entry name" value="PROTEIN HMF1-RELATED"/>
    <property type="match status" value="1"/>
</dbReference>
<accession>A0A9P8P2T3</accession>
<dbReference type="PANTHER" id="PTHR11803">
    <property type="entry name" value="2-IMINOBUTANOATE/2-IMINOPROPANOATE DEAMINASE RIDA"/>
    <property type="match status" value="1"/>
</dbReference>
<dbReference type="InterPro" id="IPR006175">
    <property type="entry name" value="YjgF/YER057c/UK114"/>
</dbReference>
<dbReference type="InterPro" id="IPR019897">
    <property type="entry name" value="RidA_CS"/>
</dbReference>
<keyword evidence="2" id="KW-0175">Coiled coil</keyword>
<dbReference type="RefSeq" id="XP_046060128.1">
    <property type="nucleotide sequence ID" value="XM_046206353.1"/>
</dbReference>
<organism evidence="4 5">
    <name type="scientific">Ogataea philodendri</name>
    <dbReference type="NCBI Taxonomy" id="1378263"/>
    <lineage>
        <taxon>Eukaryota</taxon>
        <taxon>Fungi</taxon>
        <taxon>Dikarya</taxon>
        <taxon>Ascomycota</taxon>
        <taxon>Saccharomycotina</taxon>
        <taxon>Pichiomycetes</taxon>
        <taxon>Pichiales</taxon>
        <taxon>Pichiaceae</taxon>
        <taxon>Ogataea</taxon>
    </lineage>
</organism>
<dbReference type="AlphaFoldDB" id="A0A9P8P2T3"/>
<dbReference type="OrthoDB" id="309640at2759"/>
<dbReference type="PROSITE" id="PS01094">
    <property type="entry name" value="UPF0076"/>
    <property type="match status" value="1"/>
</dbReference>
<comment type="similarity">
    <text evidence="1">Belongs to the RutC family.</text>
</comment>
<name>A0A9P8P2T3_9ASCO</name>
<dbReference type="Pfam" id="PF15786">
    <property type="entry name" value="PET117"/>
    <property type="match status" value="1"/>
</dbReference>
<feature type="coiled-coil region" evidence="2">
    <location>
        <begin position="27"/>
        <end position="54"/>
    </location>
</feature>
<evidence type="ECO:0000313" key="4">
    <source>
        <dbReference type="EMBL" id="KAH3663792.1"/>
    </source>
</evidence>
<dbReference type="InterPro" id="IPR006056">
    <property type="entry name" value="RidA"/>
</dbReference>
<feature type="signal peptide" evidence="3">
    <location>
        <begin position="1"/>
        <end position="22"/>
    </location>
</feature>
<dbReference type="GO" id="GO:0019239">
    <property type="term" value="F:deaminase activity"/>
    <property type="evidence" value="ECO:0007669"/>
    <property type="project" value="TreeGrafter"/>
</dbReference>
<sequence length="233" mass="25746">MSRASKITLGVTSLLCAATTVGVYFFAEEENDDAERLERRRERELNAKQKANALDFEAQKELRSKLEADQPLSGEIVQGVESKIANLATFARLARKPVYTAQFHRMSSTITPVISKNAPPAAAAYSHAVKANGFIYVSGQIPFTPEGKRLEGTFQEKSEQVIKNALAIVKDSGSSVEKVVKVTVFLTDMSKFAEFNEVYVKYFGEYKPARSCIGVKELPLGLEVEMELIAVEN</sequence>
<dbReference type="NCBIfam" id="TIGR00004">
    <property type="entry name" value="Rid family detoxifying hydrolase"/>
    <property type="match status" value="1"/>
</dbReference>
<keyword evidence="3" id="KW-0732">Signal</keyword>
<dbReference type="GO" id="GO:0005739">
    <property type="term" value="C:mitochondrion"/>
    <property type="evidence" value="ECO:0007669"/>
    <property type="project" value="TreeGrafter"/>
</dbReference>
<dbReference type="Pfam" id="PF01042">
    <property type="entry name" value="Ribonuc_L-PSP"/>
    <property type="match status" value="1"/>
</dbReference>
<evidence type="ECO:0000256" key="2">
    <source>
        <dbReference type="SAM" id="Coils"/>
    </source>
</evidence>
<protein>
    <recommendedName>
        <fullName evidence="6">YjgF-like protein</fullName>
    </recommendedName>
</protein>
<evidence type="ECO:0008006" key="6">
    <source>
        <dbReference type="Google" id="ProtNLM"/>
    </source>
</evidence>
<dbReference type="FunFam" id="3.30.1330.40:FF:000001">
    <property type="entry name" value="L-PSP family endoribonuclease"/>
    <property type="match status" value="1"/>
</dbReference>
<gene>
    <name evidence="4" type="ORF">OGAPHI_005195</name>
</gene>
<reference evidence="4" key="2">
    <citation type="submission" date="2021-01" db="EMBL/GenBank/DDBJ databases">
        <authorList>
            <person name="Schikora-Tamarit M.A."/>
        </authorList>
    </citation>
    <scope>NUCLEOTIDE SEQUENCE</scope>
    <source>
        <strain evidence="4">CBS6075</strain>
    </source>
</reference>
<dbReference type="InterPro" id="IPR031568">
    <property type="entry name" value="Pet117"/>
</dbReference>
<keyword evidence="5" id="KW-1185">Reference proteome</keyword>
<dbReference type="GeneID" id="70237159"/>
<dbReference type="EMBL" id="JAEUBE010000366">
    <property type="protein sequence ID" value="KAH3663792.1"/>
    <property type="molecule type" value="Genomic_DNA"/>
</dbReference>